<evidence type="ECO:0000313" key="2">
    <source>
        <dbReference type="EMBL" id="MEC3887430.1"/>
    </source>
</evidence>
<comment type="caution">
    <text evidence="2">The sequence shown here is derived from an EMBL/GenBank/DDBJ whole genome shotgun (WGS) entry which is preliminary data.</text>
</comment>
<proteinExistence type="predicted"/>
<organism evidence="2 3">
    <name type="scientific">Xanthomonas campestris pv. papavericola</name>
    <dbReference type="NCBI Taxonomy" id="487881"/>
    <lineage>
        <taxon>Bacteria</taxon>
        <taxon>Pseudomonadati</taxon>
        <taxon>Pseudomonadota</taxon>
        <taxon>Gammaproteobacteria</taxon>
        <taxon>Lysobacterales</taxon>
        <taxon>Lysobacteraceae</taxon>
        <taxon>Xanthomonas</taxon>
    </lineage>
</organism>
<dbReference type="Proteomes" id="UP001297361">
    <property type="component" value="Unassembled WGS sequence"/>
</dbReference>
<gene>
    <name evidence="2" type="ORF">LLE72_006600</name>
</gene>
<dbReference type="AlphaFoldDB" id="A0AAJ2X1E3"/>
<evidence type="ECO:0000313" key="3">
    <source>
        <dbReference type="Proteomes" id="UP001297361"/>
    </source>
</evidence>
<reference evidence="2" key="1">
    <citation type="submission" date="2021-10" db="EMBL/GenBank/DDBJ databases">
        <authorList>
            <person name="Hussein R."/>
            <person name="Harrison J."/>
            <person name="Studholme D.J."/>
            <person name="Vicente J."/>
            <person name="Grant M."/>
        </authorList>
    </citation>
    <scope>NUCLEOTIDE SEQUENCE</scope>
    <source>
        <strain evidence="2">NCPPB 2970</strain>
    </source>
</reference>
<feature type="region of interest" description="Disordered" evidence="1">
    <location>
        <begin position="64"/>
        <end position="84"/>
    </location>
</feature>
<sequence>MRTLLQCCVMAPGGLFDALCHAFIANVVYAANRGAMPSSALRAASPASAEKRSVRVLLTASTDTKHGFSDTEPSLLDPGTQLTN</sequence>
<name>A0AAJ2X1E3_XANCA</name>
<reference evidence="2" key="2">
    <citation type="submission" date="2024-01" db="EMBL/GenBank/DDBJ databases">
        <title>Long-read genome sequencing of X. campestris pv. papavericola.</title>
        <authorList>
            <person name="Hussain R.M.F."/>
            <person name="Greer S."/>
            <person name="Harrison J."/>
            <person name="Grant M."/>
            <person name="Vicente J."/>
            <person name="Studholme D.J."/>
        </authorList>
    </citation>
    <scope>NUCLEOTIDE SEQUENCE</scope>
    <source>
        <strain evidence="2">NCPPB 2970</strain>
    </source>
</reference>
<dbReference type="EMBL" id="JAJFNJ020000003">
    <property type="protein sequence ID" value="MEC3887430.1"/>
    <property type="molecule type" value="Genomic_DNA"/>
</dbReference>
<evidence type="ECO:0000256" key="1">
    <source>
        <dbReference type="SAM" id="MobiDB-lite"/>
    </source>
</evidence>
<dbReference type="RefSeq" id="WP_228427116.1">
    <property type="nucleotide sequence ID" value="NZ_JAJFNJ020000003.1"/>
</dbReference>
<accession>A0AAJ2X1E3</accession>
<protein>
    <submittedName>
        <fullName evidence="2">Uncharacterized protein</fullName>
    </submittedName>
</protein>